<keyword evidence="2" id="KW-1133">Transmembrane helix</keyword>
<protein>
    <submittedName>
        <fullName evidence="3">Uncharacterized protein</fullName>
    </submittedName>
</protein>
<feature type="transmembrane region" description="Helical" evidence="2">
    <location>
        <begin position="56"/>
        <end position="79"/>
    </location>
</feature>
<accession>A0A8A1ML88</accession>
<sequence length="195" mass="21637">MTWYSLLPPGLTAFESSLVRVFVCIVPIFYCFASSSVGSCVFKVSHVFCPTRCVKIILGTIIIAPWAFLILYDLLLYIWRAFTYEIPIIGGRARGRQRPQAPSFSERPDGRRRTFSLTKSLYDGDEGQGHRGVNDTDCPPEWAGNNGSYNNSDGNGNESDACADFEKYREAGSVDGVRHRKVYAEPDVIGDYAGG</sequence>
<feature type="compositionally biased region" description="Low complexity" evidence="1">
    <location>
        <begin position="144"/>
        <end position="157"/>
    </location>
</feature>
<proteinExistence type="predicted"/>
<feature type="region of interest" description="Disordered" evidence="1">
    <location>
        <begin position="121"/>
        <end position="157"/>
    </location>
</feature>
<keyword evidence="2" id="KW-0812">Transmembrane</keyword>
<evidence type="ECO:0000256" key="1">
    <source>
        <dbReference type="SAM" id="MobiDB-lite"/>
    </source>
</evidence>
<keyword evidence="2" id="KW-0472">Membrane</keyword>
<evidence type="ECO:0000313" key="3">
    <source>
        <dbReference type="EMBL" id="QSS64837.1"/>
    </source>
</evidence>
<dbReference type="Proteomes" id="UP000663671">
    <property type="component" value="Chromosome 1"/>
</dbReference>
<dbReference type="OrthoDB" id="5309803at2759"/>
<gene>
    <name evidence="3" type="ORF">I7I51_01911</name>
</gene>
<dbReference type="EMBL" id="CP069114">
    <property type="protein sequence ID" value="QSS64837.1"/>
    <property type="molecule type" value="Genomic_DNA"/>
</dbReference>
<evidence type="ECO:0000256" key="2">
    <source>
        <dbReference type="SAM" id="Phobius"/>
    </source>
</evidence>
<evidence type="ECO:0000313" key="4">
    <source>
        <dbReference type="Proteomes" id="UP000663671"/>
    </source>
</evidence>
<feature type="transmembrane region" description="Helical" evidence="2">
    <location>
        <begin position="20"/>
        <end position="44"/>
    </location>
</feature>
<name>A0A8A1ML88_AJECA</name>
<dbReference type="AlphaFoldDB" id="A0A8A1ML88"/>
<organism evidence="3 4">
    <name type="scientific">Ajellomyces capsulatus</name>
    <name type="common">Darling's disease fungus</name>
    <name type="synonym">Histoplasma capsulatum</name>
    <dbReference type="NCBI Taxonomy" id="5037"/>
    <lineage>
        <taxon>Eukaryota</taxon>
        <taxon>Fungi</taxon>
        <taxon>Dikarya</taxon>
        <taxon>Ascomycota</taxon>
        <taxon>Pezizomycotina</taxon>
        <taxon>Eurotiomycetes</taxon>
        <taxon>Eurotiomycetidae</taxon>
        <taxon>Onygenales</taxon>
        <taxon>Ajellomycetaceae</taxon>
        <taxon>Histoplasma</taxon>
    </lineage>
</organism>
<reference evidence="3" key="1">
    <citation type="submission" date="2021-01" db="EMBL/GenBank/DDBJ databases">
        <title>Chromosome-level genome assembly of a human fungal pathogen reveals clustering of transcriptionally co-regulated genes.</title>
        <authorList>
            <person name="Voorhies M."/>
            <person name="Cohen S."/>
            <person name="Shea T.P."/>
            <person name="Petrus S."/>
            <person name="Munoz J.F."/>
            <person name="Poplawski S."/>
            <person name="Goldman W.E."/>
            <person name="Michael T."/>
            <person name="Cuomo C.A."/>
            <person name="Sil A."/>
            <person name="Beyhan S."/>
        </authorList>
    </citation>
    <scope>NUCLEOTIDE SEQUENCE</scope>
    <source>
        <strain evidence="3">WU24</strain>
    </source>
</reference>
<dbReference type="VEuPathDB" id="FungiDB:I7I51_01911"/>